<keyword evidence="1" id="KW-0732">Signal</keyword>
<name>I1DZ76_9GAMM</name>
<evidence type="ECO:0000313" key="3">
    <source>
        <dbReference type="Proteomes" id="UP000004374"/>
    </source>
</evidence>
<organism evidence="2 3">
    <name type="scientific">Rheinheimera nanhaiensis E407-8</name>
    <dbReference type="NCBI Taxonomy" id="562729"/>
    <lineage>
        <taxon>Bacteria</taxon>
        <taxon>Pseudomonadati</taxon>
        <taxon>Pseudomonadota</taxon>
        <taxon>Gammaproteobacteria</taxon>
        <taxon>Chromatiales</taxon>
        <taxon>Chromatiaceae</taxon>
        <taxon>Rheinheimera</taxon>
    </lineage>
</organism>
<evidence type="ECO:0000313" key="2">
    <source>
        <dbReference type="EMBL" id="GAB59354.1"/>
    </source>
</evidence>
<evidence type="ECO:0000256" key="1">
    <source>
        <dbReference type="SAM" id="SignalP"/>
    </source>
</evidence>
<dbReference type="STRING" id="562729.RNAN_2356"/>
<comment type="caution">
    <text evidence="2">The sequence shown here is derived from an EMBL/GenBank/DDBJ whole genome shotgun (WGS) entry which is preliminary data.</text>
</comment>
<proteinExistence type="predicted"/>
<sequence length="111" mass="12209">MLLLLLLSLSLQALSLSVPADERHLSASSSHQLLHFLAEPHTHDEADPTVITLGFSAEAREHVACDAHSCSLMLFHDSPLSCDLLHSAPDFSYLQFLPDPFLQRTTPPPRA</sequence>
<keyword evidence="3" id="KW-1185">Reference proteome</keyword>
<dbReference type="Proteomes" id="UP000004374">
    <property type="component" value="Unassembled WGS sequence"/>
</dbReference>
<dbReference type="EMBL" id="BAFK01000012">
    <property type="protein sequence ID" value="GAB59354.1"/>
    <property type="molecule type" value="Genomic_DNA"/>
</dbReference>
<gene>
    <name evidence="2" type="ORF">RNAN_2356</name>
</gene>
<feature type="signal peptide" evidence="1">
    <location>
        <begin position="1"/>
        <end position="20"/>
    </location>
</feature>
<dbReference type="RefSeq" id="WP_008221875.1">
    <property type="nucleotide sequence ID" value="NZ_BAFK01000012.1"/>
</dbReference>
<protein>
    <submittedName>
        <fullName evidence="2">Uncharacterized protein</fullName>
    </submittedName>
</protein>
<reference evidence="2 3" key="1">
    <citation type="journal article" date="2012" name="J. Bacteriol.">
        <title>Genome Sequence of the Protease-Producing Bacterium Rheinheimera nanhaiensis E407-8T, Isolated from Deep-Sea Sediment of the South China Sea.</title>
        <authorList>
            <person name="Zhang X.-Y."/>
            <person name="Zhang Y.-J."/>
            <person name="Qin Q.-L."/>
            <person name="Xie B.-B."/>
            <person name="Chen X.-L."/>
            <person name="Zhou B.-C."/>
            <person name="Zhang Y.-Z."/>
        </authorList>
    </citation>
    <scope>NUCLEOTIDE SEQUENCE [LARGE SCALE GENOMIC DNA]</scope>
    <source>
        <strain evidence="2 3">E407-8</strain>
    </source>
</reference>
<feature type="chain" id="PRO_5003639631" evidence="1">
    <location>
        <begin position="21"/>
        <end position="111"/>
    </location>
</feature>
<dbReference type="AlphaFoldDB" id="I1DZ76"/>
<accession>I1DZ76</accession>